<evidence type="ECO:0000313" key="3">
    <source>
        <dbReference type="Proteomes" id="UP000824281"/>
    </source>
</evidence>
<dbReference type="Proteomes" id="UP000824281">
    <property type="component" value="Chromosome"/>
</dbReference>
<reference evidence="2 3" key="1">
    <citation type="submission" date="2021-08" db="EMBL/GenBank/DDBJ databases">
        <title>Comparative Genomics Analysis of the Genus Qipengyuania Reveals Extensive Genetic Diversity and Metabolic Versatility, Including the Description of Fifteen Novel Species.</title>
        <authorList>
            <person name="Liu Y."/>
        </authorList>
    </citation>
    <scope>NUCLEOTIDE SEQUENCE [LARGE SCALE GENOMIC DNA]</scope>
    <source>
        <strain evidence="2 3">1NDH13</strain>
    </source>
</reference>
<keyword evidence="1" id="KW-0812">Transmembrane</keyword>
<dbReference type="EMBL" id="CP081295">
    <property type="protein sequence ID" value="QZD89786.1"/>
    <property type="molecule type" value="Genomic_DNA"/>
</dbReference>
<evidence type="ECO:0008006" key="4">
    <source>
        <dbReference type="Google" id="ProtNLM"/>
    </source>
</evidence>
<keyword evidence="3" id="KW-1185">Reference proteome</keyword>
<dbReference type="RefSeq" id="WP_221425264.1">
    <property type="nucleotide sequence ID" value="NZ_CP081295.1"/>
</dbReference>
<accession>A0ABX8ZL92</accession>
<protein>
    <recommendedName>
        <fullName evidence="4">Glycine-rich domain-containing protein-like</fullName>
    </recommendedName>
</protein>
<evidence type="ECO:0000313" key="2">
    <source>
        <dbReference type="EMBL" id="QZD89786.1"/>
    </source>
</evidence>
<keyword evidence="1" id="KW-0472">Membrane</keyword>
<name>A0ABX8ZL92_9SPHN</name>
<proteinExistence type="predicted"/>
<sequence>MSAIASDLWQRLAAHDIGPRDAVLSFIARLARENRWNEDFAERVVLEYKRFCYLAKTAGHEVTPSDAVDQAWHLHLTYSRDYWQVFCPEVLGAELHHGPTAGGQAERSRYYDQYAATLKSYEEAFGTPPPADVWPDSRQRFVEDPKAFRVKPSDAIVIPRRLLPALVLLAALALAASWLGGQLS</sequence>
<feature type="transmembrane region" description="Helical" evidence="1">
    <location>
        <begin position="162"/>
        <end position="181"/>
    </location>
</feature>
<gene>
    <name evidence="2" type="ORF">K3148_13460</name>
</gene>
<keyword evidence="1" id="KW-1133">Transmembrane helix</keyword>
<organism evidence="2 3">
    <name type="scientific">Qipengyuania aurantiaca</name>
    <dbReference type="NCBI Taxonomy" id="2867233"/>
    <lineage>
        <taxon>Bacteria</taxon>
        <taxon>Pseudomonadati</taxon>
        <taxon>Pseudomonadota</taxon>
        <taxon>Alphaproteobacteria</taxon>
        <taxon>Sphingomonadales</taxon>
        <taxon>Erythrobacteraceae</taxon>
        <taxon>Qipengyuania</taxon>
    </lineage>
</organism>
<evidence type="ECO:0000256" key="1">
    <source>
        <dbReference type="SAM" id="Phobius"/>
    </source>
</evidence>